<evidence type="ECO:0000313" key="3">
    <source>
        <dbReference type="Proteomes" id="UP000606974"/>
    </source>
</evidence>
<gene>
    <name evidence="2" type="ORF">GJ744_005552</name>
</gene>
<comment type="caution">
    <text evidence="2">The sequence shown here is derived from an EMBL/GenBank/DDBJ whole genome shotgun (WGS) entry which is preliminary data.</text>
</comment>
<feature type="signal peptide" evidence="1">
    <location>
        <begin position="1"/>
        <end position="19"/>
    </location>
</feature>
<dbReference type="EMBL" id="JAACFV010000024">
    <property type="protein sequence ID" value="KAF7511006.1"/>
    <property type="molecule type" value="Genomic_DNA"/>
</dbReference>
<dbReference type="Proteomes" id="UP000606974">
    <property type="component" value="Unassembled WGS sequence"/>
</dbReference>
<accession>A0A8H7APU7</accession>
<name>A0A8H7APU7_9EURO</name>
<keyword evidence="1" id="KW-0732">Signal</keyword>
<dbReference type="AlphaFoldDB" id="A0A8H7APU7"/>
<proteinExistence type="predicted"/>
<sequence>MSPGLAGAALMFSRIASRGLFVAALTFGHYCSKNDRVVQPPGFDIALTMSAEEVPRLIGVLICARTEERQDSYPRSEFPTFHDFKYDFIPSPADSRDMEGTVKLRMTPYELLELVR</sequence>
<evidence type="ECO:0000256" key="1">
    <source>
        <dbReference type="SAM" id="SignalP"/>
    </source>
</evidence>
<evidence type="ECO:0000313" key="2">
    <source>
        <dbReference type="EMBL" id="KAF7511006.1"/>
    </source>
</evidence>
<organism evidence="2 3">
    <name type="scientific">Endocarpon pusillum</name>
    <dbReference type="NCBI Taxonomy" id="364733"/>
    <lineage>
        <taxon>Eukaryota</taxon>
        <taxon>Fungi</taxon>
        <taxon>Dikarya</taxon>
        <taxon>Ascomycota</taxon>
        <taxon>Pezizomycotina</taxon>
        <taxon>Eurotiomycetes</taxon>
        <taxon>Chaetothyriomycetidae</taxon>
        <taxon>Verrucariales</taxon>
        <taxon>Verrucariaceae</taxon>
        <taxon>Endocarpon</taxon>
    </lineage>
</organism>
<reference evidence="2" key="1">
    <citation type="submission" date="2020-02" db="EMBL/GenBank/DDBJ databases">
        <authorList>
            <person name="Palmer J.M."/>
        </authorList>
    </citation>
    <scope>NUCLEOTIDE SEQUENCE</scope>
    <source>
        <strain evidence="2">EPUS1.4</strain>
        <tissue evidence="2">Thallus</tissue>
    </source>
</reference>
<protein>
    <submittedName>
        <fullName evidence="2">Uncharacterized protein</fullName>
    </submittedName>
</protein>
<keyword evidence="3" id="KW-1185">Reference proteome</keyword>
<feature type="chain" id="PRO_5034173057" evidence="1">
    <location>
        <begin position="20"/>
        <end position="116"/>
    </location>
</feature>